<dbReference type="InterPro" id="IPR017969">
    <property type="entry name" value="Heavy-metal-associated_CS"/>
</dbReference>
<gene>
    <name evidence="4" type="ORF">H3V42_12595</name>
</gene>
<evidence type="ECO:0000313" key="5">
    <source>
        <dbReference type="Proteomes" id="UP000515377"/>
    </source>
</evidence>
<organism evidence="4 5">
    <name type="scientific">Sphingobium yanoikuyae</name>
    <name type="common">Sphingomonas yanoikuyae</name>
    <dbReference type="NCBI Taxonomy" id="13690"/>
    <lineage>
        <taxon>Bacteria</taxon>
        <taxon>Pseudomonadati</taxon>
        <taxon>Pseudomonadota</taxon>
        <taxon>Alphaproteobacteria</taxon>
        <taxon>Sphingomonadales</taxon>
        <taxon>Sphingomonadaceae</taxon>
        <taxon>Sphingobium</taxon>
    </lineage>
</organism>
<dbReference type="Pfam" id="PF00403">
    <property type="entry name" value="HMA"/>
    <property type="match status" value="1"/>
</dbReference>
<dbReference type="PANTHER" id="PTHR46594:SF4">
    <property type="entry name" value="P-TYPE CATION-TRANSPORTING ATPASE"/>
    <property type="match status" value="1"/>
</dbReference>
<evidence type="ECO:0000313" key="4">
    <source>
        <dbReference type="EMBL" id="QNG48321.1"/>
    </source>
</evidence>
<dbReference type="PROSITE" id="PS50846">
    <property type="entry name" value="HMA_2"/>
    <property type="match status" value="1"/>
</dbReference>
<keyword evidence="1" id="KW-0479">Metal-binding</keyword>
<dbReference type="InterPro" id="IPR036163">
    <property type="entry name" value="HMA_dom_sf"/>
</dbReference>
<dbReference type="SUPFAM" id="SSF55008">
    <property type="entry name" value="HMA, heavy metal-associated domain"/>
    <property type="match status" value="1"/>
</dbReference>
<dbReference type="EMBL" id="CP060122">
    <property type="protein sequence ID" value="QNG48321.1"/>
    <property type="molecule type" value="Genomic_DNA"/>
</dbReference>
<dbReference type="PANTHER" id="PTHR46594">
    <property type="entry name" value="P-TYPE CATION-TRANSPORTING ATPASE"/>
    <property type="match status" value="1"/>
</dbReference>
<evidence type="ECO:0000256" key="1">
    <source>
        <dbReference type="ARBA" id="ARBA00022723"/>
    </source>
</evidence>
<dbReference type="InterPro" id="IPR001802">
    <property type="entry name" value="MerP/CopZ"/>
</dbReference>
<dbReference type="FunFam" id="3.30.70.100:FF:000001">
    <property type="entry name" value="ATPase copper transporting beta"/>
    <property type="match status" value="1"/>
</dbReference>
<dbReference type="GO" id="GO:0046872">
    <property type="term" value="F:metal ion binding"/>
    <property type="evidence" value="ECO:0007669"/>
    <property type="project" value="UniProtKB-KW"/>
</dbReference>
<dbReference type="PROSITE" id="PS01047">
    <property type="entry name" value="HMA_1"/>
    <property type="match status" value="1"/>
</dbReference>
<dbReference type="AlphaFoldDB" id="A0A9X7UDE0"/>
<evidence type="ECO:0000256" key="2">
    <source>
        <dbReference type="SAM" id="SignalP"/>
    </source>
</evidence>
<keyword evidence="2" id="KW-0732">Signal</keyword>
<evidence type="ECO:0000259" key="3">
    <source>
        <dbReference type="PROSITE" id="PS50846"/>
    </source>
</evidence>
<dbReference type="RefSeq" id="WP_004212976.1">
    <property type="nucleotide sequence ID" value="NZ_CP139980.1"/>
</dbReference>
<accession>A0A9X7UDE0</accession>
<proteinExistence type="predicted"/>
<sequence>MKFIKAAVIATLAATSVPALAAVRTVTLAVDNMTCVTCVPMVKKSLSQIRGVKRVAVSVEAKTATVVYDDKATNVAELVKATTNAGYPSRLKRSASQQRRAR</sequence>
<dbReference type="InterPro" id="IPR006121">
    <property type="entry name" value="HMA_dom"/>
</dbReference>
<dbReference type="CDD" id="cd00371">
    <property type="entry name" value="HMA"/>
    <property type="match status" value="1"/>
</dbReference>
<feature type="signal peptide" evidence="2">
    <location>
        <begin position="1"/>
        <end position="21"/>
    </location>
</feature>
<feature type="domain" description="HMA" evidence="3">
    <location>
        <begin position="24"/>
        <end position="90"/>
    </location>
</feature>
<dbReference type="PRINTS" id="PR00946">
    <property type="entry name" value="HGSCAVENGER"/>
</dbReference>
<protein>
    <submittedName>
        <fullName evidence="4">Cation transporter</fullName>
    </submittedName>
</protein>
<name>A0A9X7UDE0_SPHYA</name>
<feature type="chain" id="PRO_5040974974" evidence="2">
    <location>
        <begin position="22"/>
        <end position="102"/>
    </location>
</feature>
<dbReference type="Proteomes" id="UP000515377">
    <property type="component" value="Chromosome"/>
</dbReference>
<reference evidence="4 5" key="1">
    <citation type="submission" date="2020-07" db="EMBL/GenBank/DDBJ databases">
        <title>Whole genome sequence of Sphingobium yanoikuyae A3.</title>
        <authorList>
            <person name="Han S.-S."/>
        </authorList>
    </citation>
    <scope>NUCLEOTIDE SEQUENCE [LARGE SCALE GENOMIC DNA]</scope>
    <source>
        <strain evidence="4 5">A3</strain>
    </source>
</reference>
<dbReference type="Gene3D" id="3.30.70.100">
    <property type="match status" value="1"/>
</dbReference>